<dbReference type="Proteomes" id="UP000541154">
    <property type="component" value="Unassembled WGS sequence"/>
</dbReference>
<dbReference type="AlphaFoldDB" id="A0A8H6AFH7"/>
<reference evidence="1 2" key="1">
    <citation type="submission" date="2019-04" db="EMBL/GenBank/DDBJ databases">
        <title>Aspergillus burnettii sp. nov., novel species from soil in southeast Queensland.</title>
        <authorList>
            <person name="Gilchrist C.L.M."/>
            <person name="Pitt J.I."/>
            <person name="Lange L."/>
            <person name="Lacey H.J."/>
            <person name="Vuong D."/>
            <person name="Midgley D.J."/>
            <person name="Greenfield P."/>
            <person name="Bradbury M."/>
            <person name="Lacey E."/>
            <person name="Busk P.K."/>
            <person name="Pilgaard B."/>
            <person name="Chooi Y.H."/>
            <person name="Piggott A.M."/>
        </authorList>
    </citation>
    <scope>NUCLEOTIDE SEQUENCE [LARGE SCALE GENOMIC DNA]</scope>
    <source>
        <strain evidence="1 2">FRR 5400</strain>
    </source>
</reference>
<name>A0A8H6AFH7_PETAA</name>
<protein>
    <submittedName>
        <fullName evidence="1">Uncharacterized protein</fullName>
    </submittedName>
</protein>
<organism evidence="1 2">
    <name type="scientific">Petromyces alliaceus</name>
    <name type="common">Aspergillus alliaceus</name>
    <dbReference type="NCBI Taxonomy" id="209559"/>
    <lineage>
        <taxon>Eukaryota</taxon>
        <taxon>Fungi</taxon>
        <taxon>Dikarya</taxon>
        <taxon>Ascomycota</taxon>
        <taxon>Pezizomycotina</taxon>
        <taxon>Eurotiomycetes</taxon>
        <taxon>Eurotiomycetidae</taxon>
        <taxon>Eurotiales</taxon>
        <taxon>Aspergillaceae</taxon>
        <taxon>Aspergillus</taxon>
        <taxon>Aspergillus subgen. Circumdati</taxon>
    </lineage>
</organism>
<comment type="caution">
    <text evidence="1">The sequence shown here is derived from an EMBL/GenBank/DDBJ whole genome shotgun (WGS) entry which is preliminary data.</text>
</comment>
<evidence type="ECO:0000313" key="1">
    <source>
        <dbReference type="EMBL" id="KAF5865460.1"/>
    </source>
</evidence>
<evidence type="ECO:0000313" key="2">
    <source>
        <dbReference type="Proteomes" id="UP000541154"/>
    </source>
</evidence>
<proteinExistence type="predicted"/>
<keyword evidence="2" id="KW-1185">Reference proteome</keyword>
<accession>A0A8H6AFH7</accession>
<gene>
    <name evidence="1" type="ORF">ETB97_003718</name>
</gene>
<sequence>MTAHRLGLSTWLLARLRGILAIAWTMAVLLASVRATFKRFAANTATTRIRQPTRDTWDSFPRPYDNCAVSEDGRTVSDVHTEKSTVAAGSHKARAGTKQTGRSYMRSLRKSLPCRCCKVLCDKVLDTYAARISAYGHKSECIYVRPPHLHHLGEDGI</sequence>
<dbReference type="EMBL" id="SPNV01000019">
    <property type="protein sequence ID" value="KAF5865460.1"/>
    <property type="molecule type" value="Genomic_DNA"/>
</dbReference>